<proteinExistence type="inferred from homology"/>
<protein>
    <submittedName>
        <fullName evidence="3">Thioesterase superfamily protein</fullName>
    </submittedName>
</protein>
<comment type="similarity">
    <text evidence="1">Belongs to the 4-hydroxybenzoyl-CoA thioesterase family.</text>
</comment>
<dbReference type="Proteomes" id="UP000183940">
    <property type="component" value="Unassembled WGS sequence"/>
</dbReference>
<organism evidence="3 4">
    <name type="scientific">Roseofilum reptotaenium AO1-A</name>
    <dbReference type="NCBI Taxonomy" id="1925591"/>
    <lineage>
        <taxon>Bacteria</taxon>
        <taxon>Bacillati</taxon>
        <taxon>Cyanobacteriota</taxon>
        <taxon>Cyanophyceae</taxon>
        <taxon>Desertifilales</taxon>
        <taxon>Desertifilaceae</taxon>
        <taxon>Roseofilum</taxon>
    </lineage>
</organism>
<evidence type="ECO:0000256" key="2">
    <source>
        <dbReference type="ARBA" id="ARBA00022801"/>
    </source>
</evidence>
<dbReference type="PIRSF" id="PIRSF003230">
    <property type="entry name" value="YbgC"/>
    <property type="match status" value="1"/>
</dbReference>
<dbReference type="PANTHER" id="PTHR31793">
    <property type="entry name" value="4-HYDROXYBENZOYL-COA THIOESTERASE FAMILY MEMBER"/>
    <property type="match status" value="1"/>
</dbReference>
<dbReference type="GO" id="GO:0047617">
    <property type="term" value="F:fatty acyl-CoA hydrolase activity"/>
    <property type="evidence" value="ECO:0007669"/>
    <property type="project" value="TreeGrafter"/>
</dbReference>
<dbReference type="PANTHER" id="PTHR31793:SF37">
    <property type="entry name" value="ACYL-COA THIOESTER HYDROLASE YBGC"/>
    <property type="match status" value="1"/>
</dbReference>
<dbReference type="InterPro" id="IPR006684">
    <property type="entry name" value="YbgC/YbaW"/>
</dbReference>
<dbReference type="CDD" id="cd00586">
    <property type="entry name" value="4HBT"/>
    <property type="match status" value="1"/>
</dbReference>
<sequence>MSDKSIATSRIVPVYPGGADPGDRPWFEYPVCVYPHHTDYAGVVWHGSYIQWMEEARVEYFRSMGVDFAQLVAIGCDLPVVDLSVRYQRPLQLGMRAILKTRLAEITGVRQIIQCQICSLDGHERYMTAQVTLVAVDRQRGKVLRKLPSMLVDALMKLS</sequence>
<gene>
    <name evidence="3" type="ORF">BI308_23525</name>
</gene>
<dbReference type="Pfam" id="PF13279">
    <property type="entry name" value="4HBT_2"/>
    <property type="match status" value="1"/>
</dbReference>
<evidence type="ECO:0000313" key="3">
    <source>
        <dbReference type="EMBL" id="OJJ16542.1"/>
    </source>
</evidence>
<dbReference type="SUPFAM" id="SSF54637">
    <property type="entry name" value="Thioesterase/thiol ester dehydrase-isomerase"/>
    <property type="match status" value="1"/>
</dbReference>
<dbReference type="InterPro" id="IPR029069">
    <property type="entry name" value="HotDog_dom_sf"/>
</dbReference>
<dbReference type="Gene3D" id="3.10.129.10">
    <property type="entry name" value="Hotdog Thioesterase"/>
    <property type="match status" value="1"/>
</dbReference>
<dbReference type="STRING" id="1925591.BI308_23525"/>
<keyword evidence="2" id="KW-0378">Hydrolase</keyword>
<reference evidence="3" key="1">
    <citation type="submission" date="2016-10" db="EMBL/GenBank/DDBJ databases">
        <title>CRISPR-Cas defence system in Roseofilum reptotaenium: evidence of a bacteriophage-cyanobacterium arms race in the coral black band disease.</title>
        <authorList>
            <person name="Buerger P."/>
            <person name="Wood-Charlson E.M."/>
            <person name="Weynberg K.D."/>
            <person name="Willis B."/>
            <person name="Van Oppen M.J."/>
        </authorList>
    </citation>
    <scope>NUCLEOTIDE SEQUENCE [LARGE SCALE GENOMIC DNA]</scope>
    <source>
        <strain evidence="3">AO1-A</strain>
    </source>
</reference>
<dbReference type="AlphaFoldDB" id="A0A1L9QKF7"/>
<keyword evidence="4" id="KW-1185">Reference proteome</keyword>
<accession>A0A1L9QKF7</accession>
<comment type="caution">
    <text evidence="3">The sequence shown here is derived from an EMBL/GenBank/DDBJ whole genome shotgun (WGS) entry which is preliminary data.</text>
</comment>
<dbReference type="InterPro" id="IPR050563">
    <property type="entry name" value="4-hydroxybenzoyl-CoA_TE"/>
</dbReference>
<name>A0A1L9QKF7_9CYAN</name>
<evidence type="ECO:0000256" key="1">
    <source>
        <dbReference type="ARBA" id="ARBA00005953"/>
    </source>
</evidence>
<dbReference type="EMBL" id="MLAW01000063">
    <property type="protein sequence ID" value="OJJ16542.1"/>
    <property type="molecule type" value="Genomic_DNA"/>
</dbReference>
<evidence type="ECO:0000313" key="4">
    <source>
        <dbReference type="Proteomes" id="UP000183940"/>
    </source>
</evidence>